<comment type="caution">
    <text evidence="1">The sequence shown here is derived from an EMBL/GenBank/DDBJ whole genome shotgun (WGS) entry which is preliminary data.</text>
</comment>
<evidence type="ECO:0000313" key="2">
    <source>
        <dbReference type="Proteomes" id="UP001187192"/>
    </source>
</evidence>
<dbReference type="Gramene" id="FCD_00003897-RA">
    <property type="protein sequence ID" value="FCD_00003897-RA:cds"/>
    <property type="gene ID" value="FCD_00003897"/>
</dbReference>
<sequence length="60" mass="6726">MPVISLIRIVRIKTKTDIFCIKWEIEAQGSRVKIPAQCLVERGSISQAVVHGTDEVDAIY</sequence>
<proteinExistence type="predicted"/>
<accession>A0AA87ZKV0</accession>
<name>A0AA87ZKV0_FICCA</name>
<dbReference type="AlphaFoldDB" id="A0AA87ZKV0"/>
<dbReference type="EMBL" id="BTGU01000005">
    <property type="protein sequence ID" value="GMN35119.1"/>
    <property type="molecule type" value="Genomic_DNA"/>
</dbReference>
<organism evidence="1 2">
    <name type="scientific">Ficus carica</name>
    <name type="common">Common fig</name>
    <dbReference type="NCBI Taxonomy" id="3494"/>
    <lineage>
        <taxon>Eukaryota</taxon>
        <taxon>Viridiplantae</taxon>
        <taxon>Streptophyta</taxon>
        <taxon>Embryophyta</taxon>
        <taxon>Tracheophyta</taxon>
        <taxon>Spermatophyta</taxon>
        <taxon>Magnoliopsida</taxon>
        <taxon>eudicotyledons</taxon>
        <taxon>Gunneridae</taxon>
        <taxon>Pentapetalae</taxon>
        <taxon>rosids</taxon>
        <taxon>fabids</taxon>
        <taxon>Rosales</taxon>
        <taxon>Moraceae</taxon>
        <taxon>Ficeae</taxon>
        <taxon>Ficus</taxon>
    </lineage>
</organism>
<dbReference type="Proteomes" id="UP001187192">
    <property type="component" value="Unassembled WGS sequence"/>
</dbReference>
<protein>
    <submittedName>
        <fullName evidence="1">Uncharacterized protein</fullName>
    </submittedName>
</protein>
<keyword evidence="2" id="KW-1185">Reference proteome</keyword>
<gene>
    <name evidence="1" type="ORF">TIFTF001_005100</name>
</gene>
<reference evidence="1" key="1">
    <citation type="submission" date="2023-07" db="EMBL/GenBank/DDBJ databases">
        <title>draft genome sequence of fig (Ficus carica).</title>
        <authorList>
            <person name="Takahashi T."/>
            <person name="Nishimura K."/>
        </authorList>
    </citation>
    <scope>NUCLEOTIDE SEQUENCE</scope>
</reference>
<evidence type="ECO:0000313" key="1">
    <source>
        <dbReference type="EMBL" id="GMN35119.1"/>
    </source>
</evidence>